<evidence type="ECO:0000313" key="1">
    <source>
        <dbReference type="Proteomes" id="UP000887561"/>
    </source>
</evidence>
<accession>A0A915MFH7</accession>
<proteinExistence type="predicted"/>
<organism evidence="1 2">
    <name type="scientific">Meloidogyne javanica</name>
    <name type="common">Root-knot nematode worm</name>
    <dbReference type="NCBI Taxonomy" id="6303"/>
    <lineage>
        <taxon>Eukaryota</taxon>
        <taxon>Metazoa</taxon>
        <taxon>Ecdysozoa</taxon>
        <taxon>Nematoda</taxon>
        <taxon>Chromadorea</taxon>
        <taxon>Rhabditida</taxon>
        <taxon>Tylenchina</taxon>
        <taxon>Tylenchomorpha</taxon>
        <taxon>Tylenchoidea</taxon>
        <taxon>Meloidogynidae</taxon>
        <taxon>Meloidogyninae</taxon>
        <taxon>Meloidogyne</taxon>
        <taxon>Meloidogyne incognita group</taxon>
    </lineage>
</organism>
<dbReference type="WBParaSite" id="scaffold35426_cov147.g22482">
    <property type="protein sequence ID" value="scaffold35426_cov147.g22482"/>
    <property type="gene ID" value="scaffold35426_cov147.g22482"/>
</dbReference>
<dbReference type="AlphaFoldDB" id="A0A915MFH7"/>
<reference evidence="2" key="1">
    <citation type="submission" date="2022-11" db="UniProtKB">
        <authorList>
            <consortium name="WormBaseParasite"/>
        </authorList>
    </citation>
    <scope>IDENTIFICATION</scope>
</reference>
<protein>
    <submittedName>
        <fullName evidence="2">Uncharacterized protein</fullName>
    </submittedName>
</protein>
<evidence type="ECO:0000313" key="2">
    <source>
        <dbReference type="WBParaSite" id="scaffold35426_cov147.g22482"/>
    </source>
</evidence>
<sequence length="154" mass="17400">MAMTSSPDFDNEIENFTPKMVADKLNLGDNFAEWMAKEKFSDDNLLLVLNFVGVEDRKRDDVKKALIANKAVETGFDNVFKFKDMAELIDAKRGVKAMITWAFYNASTLEIVYRGADGKLIPFAAEPTILTALISFFNYEEEGLCVEPSNFFEV</sequence>
<dbReference type="Proteomes" id="UP000887561">
    <property type="component" value="Unplaced"/>
</dbReference>
<name>A0A915MFH7_MELJA</name>
<keyword evidence="1" id="KW-1185">Reference proteome</keyword>